<evidence type="ECO:0000313" key="2">
    <source>
        <dbReference type="Proteomes" id="UP001153636"/>
    </source>
</evidence>
<dbReference type="OrthoDB" id="6781756at2759"/>
<dbReference type="Proteomes" id="UP001153636">
    <property type="component" value="Chromosome 5"/>
</dbReference>
<dbReference type="EMBL" id="OV651817">
    <property type="protein sequence ID" value="CAH1110616.1"/>
    <property type="molecule type" value="Genomic_DNA"/>
</dbReference>
<protein>
    <recommendedName>
        <fullName evidence="3">YqaJ viral recombinase domain-containing protein</fullName>
    </recommendedName>
</protein>
<evidence type="ECO:0008006" key="3">
    <source>
        <dbReference type="Google" id="ProtNLM"/>
    </source>
</evidence>
<dbReference type="InterPro" id="IPR011335">
    <property type="entry name" value="Restrct_endonuc-II-like"/>
</dbReference>
<dbReference type="PANTHER" id="PTHR46609">
    <property type="entry name" value="EXONUCLEASE, PHAGE-TYPE/RECB, C-TERMINAL DOMAIN-CONTAINING PROTEIN"/>
    <property type="match status" value="1"/>
</dbReference>
<name>A0A9P0GH49_9CUCU</name>
<proteinExistence type="predicted"/>
<dbReference type="Gene3D" id="3.90.320.10">
    <property type="match status" value="1"/>
</dbReference>
<dbReference type="AlphaFoldDB" id="A0A9P0GH49"/>
<dbReference type="SUPFAM" id="SSF52980">
    <property type="entry name" value="Restriction endonuclease-like"/>
    <property type="match status" value="1"/>
</dbReference>
<organism evidence="1 2">
    <name type="scientific">Psylliodes chrysocephalus</name>
    <dbReference type="NCBI Taxonomy" id="3402493"/>
    <lineage>
        <taxon>Eukaryota</taxon>
        <taxon>Metazoa</taxon>
        <taxon>Ecdysozoa</taxon>
        <taxon>Arthropoda</taxon>
        <taxon>Hexapoda</taxon>
        <taxon>Insecta</taxon>
        <taxon>Pterygota</taxon>
        <taxon>Neoptera</taxon>
        <taxon>Endopterygota</taxon>
        <taxon>Coleoptera</taxon>
        <taxon>Polyphaga</taxon>
        <taxon>Cucujiformia</taxon>
        <taxon>Chrysomeloidea</taxon>
        <taxon>Chrysomelidae</taxon>
        <taxon>Galerucinae</taxon>
        <taxon>Alticini</taxon>
        <taxon>Psylliodes</taxon>
    </lineage>
</organism>
<sequence>MTDSEYLEAKTKFLEEIKKNNEEILEIEKLAREQADCDIWILERRKLTAAMFGSVCKRSYLAHKDEESSFLADTPDGLIDDRGIVEIKYLYSPRNMMPEEGIETKKITFWSKNGDINKMHQVQGQLQISR</sequence>
<reference evidence="1" key="1">
    <citation type="submission" date="2022-01" db="EMBL/GenBank/DDBJ databases">
        <authorList>
            <person name="King R."/>
        </authorList>
    </citation>
    <scope>NUCLEOTIDE SEQUENCE</scope>
</reference>
<dbReference type="InterPro" id="IPR011604">
    <property type="entry name" value="PDDEXK-like_dom_sf"/>
</dbReference>
<gene>
    <name evidence="1" type="ORF">PSYICH_LOCUS11152</name>
</gene>
<evidence type="ECO:0000313" key="1">
    <source>
        <dbReference type="EMBL" id="CAH1110616.1"/>
    </source>
</evidence>
<accession>A0A9P0GH49</accession>
<dbReference type="InterPro" id="IPR051703">
    <property type="entry name" value="NF-kappa-B_Signaling_Reg"/>
</dbReference>
<keyword evidence="2" id="KW-1185">Reference proteome</keyword>
<dbReference type="GO" id="GO:0006281">
    <property type="term" value="P:DNA repair"/>
    <property type="evidence" value="ECO:0007669"/>
    <property type="project" value="UniProtKB-ARBA"/>
</dbReference>
<dbReference type="PANTHER" id="PTHR46609:SF8">
    <property type="entry name" value="YQAJ VIRAL RECOMBINASE DOMAIN-CONTAINING PROTEIN"/>
    <property type="match status" value="1"/>
</dbReference>